<feature type="domain" description="Secretin/TonB short N-terminal" evidence="13">
    <location>
        <begin position="77"/>
        <end position="128"/>
    </location>
</feature>
<dbReference type="Gene3D" id="2.60.40.1120">
    <property type="entry name" value="Carboxypeptidase-like, regulatory domain"/>
    <property type="match status" value="1"/>
</dbReference>
<dbReference type="InterPro" id="IPR012910">
    <property type="entry name" value="Plug_dom"/>
</dbReference>
<dbReference type="NCBIfam" id="TIGR04057">
    <property type="entry name" value="SusC_RagA_signa"/>
    <property type="match status" value="1"/>
</dbReference>
<dbReference type="GO" id="GO:0009279">
    <property type="term" value="C:cell outer membrane"/>
    <property type="evidence" value="ECO:0007669"/>
    <property type="project" value="UniProtKB-SubCell"/>
</dbReference>
<proteinExistence type="inferred from homology"/>
<dbReference type="InterPro" id="IPR023997">
    <property type="entry name" value="TonB-dep_OMP_SusC/RagA_CS"/>
</dbReference>
<dbReference type="Pfam" id="PF00593">
    <property type="entry name" value="TonB_dep_Rec_b-barrel"/>
    <property type="match status" value="1"/>
</dbReference>
<dbReference type="InterPro" id="IPR036942">
    <property type="entry name" value="Beta-barrel_TonB_sf"/>
</dbReference>
<dbReference type="InterPro" id="IPR008969">
    <property type="entry name" value="CarboxyPept-like_regulatory"/>
</dbReference>
<dbReference type="PROSITE" id="PS52016">
    <property type="entry name" value="TONB_DEPENDENT_REC_3"/>
    <property type="match status" value="1"/>
</dbReference>
<keyword evidence="9 10" id="KW-0998">Cell outer membrane</keyword>
<keyword evidence="3 10" id="KW-1134">Transmembrane beta strand</keyword>
<dbReference type="Gene3D" id="2.40.170.20">
    <property type="entry name" value="TonB-dependent receptor, beta-barrel domain"/>
    <property type="match status" value="1"/>
</dbReference>
<dbReference type="GO" id="GO:0006826">
    <property type="term" value="P:iron ion transport"/>
    <property type="evidence" value="ECO:0007669"/>
    <property type="project" value="UniProtKB-KW"/>
</dbReference>
<dbReference type="Pfam" id="PF13715">
    <property type="entry name" value="CarbopepD_reg_2"/>
    <property type="match status" value="1"/>
</dbReference>
<evidence type="ECO:0000256" key="7">
    <source>
        <dbReference type="ARBA" id="ARBA00023077"/>
    </source>
</evidence>
<keyword evidence="6" id="KW-0408">Iron</keyword>
<dbReference type="Proteomes" id="UP000198670">
    <property type="component" value="Unassembled WGS sequence"/>
</dbReference>
<evidence type="ECO:0000256" key="1">
    <source>
        <dbReference type="ARBA" id="ARBA00004571"/>
    </source>
</evidence>
<dbReference type="EMBL" id="FOQO01000002">
    <property type="protein sequence ID" value="SFI05471.1"/>
    <property type="molecule type" value="Genomic_DNA"/>
</dbReference>
<reference evidence="14 15" key="1">
    <citation type="submission" date="2016-10" db="EMBL/GenBank/DDBJ databases">
        <authorList>
            <person name="de Groot N.N."/>
        </authorList>
    </citation>
    <scope>NUCLEOTIDE SEQUENCE [LARGE SCALE GENOMIC DNA]</scope>
    <source>
        <strain evidence="14 15">RK1</strain>
    </source>
</reference>
<organism evidence="14 15">
    <name type="scientific">Parapedobacter indicus</name>
    <dbReference type="NCBI Taxonomy" id="1477437"/>
    <lineage>
        <taxon>Bacteria</taxon>
        <taxon>Pseudomonadati</taxon>
        <taxon>Bacteroidota</taxon>
        <taxon>Sphingobacteriia</taxon>
        <taxon>Sphingobacteriales</taxon>
        <taxon>Sphingobacteriaceae</taxon>
        <taxon>Parapedobacter</taxon>
    </lineage>
</organism>
<keyword evidence="4" id="KW-0410">Iron transport</keyword>
<evidence type="ECO:0000256" key="5">
    <source>
        <dbReference type="ARBA" id="ARBA00022692"/>
    </source>
</evidence>
<evidence type="ECO:0000313" key="14">
    <source>
        <dbReference type="EMBL" id="SFI05471.1"/>
    </source>
</evidence>
<dbReference type="NCBIfam" id="TIGR04056">
    <property type="entry name" value="OMP_RagA_SusC"/>
    <property type="match status" value="1"/>
</dbReference>
<keyword evidence="8 10" id="KW-0472">Membrane</keyword>
<evidence type="ECO:0000256" key="6">
    <source>
        <dbReference type="ARBA" id="ARBA00023004"/>
    </source>
</evidence>
<evidence type="ECO:0000256" key="8">
    <source>
        <dbReference type="ARBA" id="ARBA00023136"/>
    </source>
</evidence>
<dbReference type="InterPro" id="IPR023996">
    <property type="entry name" value="TonB-dep_OMP_SusC/RagA"/>
</dbReference>
<comment type="subcellular location">
    <subcellularLocation>
        <location evidence="1 10">Cell outer membrane</location>
        <topology evidence="1 10">Multi-pass membrane protein</topology>
    </subcellularLocation>
</comment>
<dbReference type="Gene3D" id="3.55.50.30">
    <property type="match status" value="1"/>
</dbReference>
<dbReference type="SUPFAM" id="SSF49464">
    <property type="entry name" value="Carboxypeptidase regulatory domain-like"/>
    <property type="match status" value="1"/>
</dbReference>
<dbReference type="InterPro" id="IPR011662">
    <property type="entry name" value="Secretin/TonB_short_N"/>
</dbReference>
<dbReference type="OrthoDB" id="604358at2"/>
<keyword evidence="7 11" id="KW-0798">TonB box</keyword>
<evidence type="ECO:0000256" key="9">
    <source>
        <dbReference type="ARBA" id="ARBA00023237"/>
    </source>
</evidence>
<dbReference type="SMART" id="SM00965">
    <property type="entry name" value="STN"/>
    <property type="match status" value="1"/>
</dbReference>
<evidence type="ECO:0000256" key="12">
    <source>
        <dbReference type="SAM" id="Phobius"/>
    </source>
</evidence>
<evidence type="ECO:0000313" key="15">
    <source>
        <dbReference type="Proteomes" id="UP000198670"/>
    </source>
</evidence>
<dbReference type="AlphaFoldDB" id="A0A1I3F3V3"/>
<keyword evidence="5 10" id="KW-0812">Transmembrane</keyword>
<dbReference type="STRING" id="1477437.SAMN05444682_102140"/>
<sequence length="1193" mass="132887">MNSICIHQLCDFVRLIQVTTQRVLTKKTVLIMKLAYFFVAMIVLQTHATSYGQTVSISVVNVPLKTALQQVKAQSGYAFFFNDELLKKTKPVSLHVSDVPVKEVLDQLFAGQPVDYQLIDNIISVLPKRELSKLKTDAMIGQLYVSGTVRDERDSALAGVSIHVFGGSGGTITDGDGQFKLEVPDLMATLIFSFVGYQTQEVNLVGRMQLSIHMVPEENQLDEVVVGYAVQKRENVTGAVDVISNKQLQNRQSPTVSQLLQGQSPGLSFSASNSGFNPGAELSIDIRGVGSLNGGAPLVVIDGIPGDMNRLNPQDIESISVLKDAAASAIYGARAPYGVILITTKSGAKDETISISYSGNVTHATPQRLPEMLDSYTYARVMNEAGVNGGGRVHTNAVVDRIIAFQRGDIDYIKQFTIPEATFFETVPLTNGTWGFNQNSNADYDWFDEYYGNSLNQQHNISVQGGSKSTSYYFSAGRFDQGSVLNYGTDTYNRTNLMGKISTSLTKWWDFTYQPRFMKSIRMAPNVQGGEDYSIIFHQIARTRPNSAKYDGYGNLMVTSSKIPWVNDAGTNSNEITENIHNFATVIRPLRGWDINMDFAYRAVDVFGTRRSLTVYEHDVNNMPYADAQTTPNWIQQNHQSANYWTYNLYTSYRFTLDNRHNFTILGGYQAELNRQKSLTVRKSNLLVQDVLSLETAIGDPTATESLTHWATEGYFGRLTYNFEGKYLAEFNVRYDGTSRFRFANRWGTFPSLAVGWNIHKESFWTGVDNVINSFKLRGSWGALGNQNVSPYQDLNLIPLQSTPLNWIFGYGQSRPIGYAATPLLVSPDLRWETATTRNIGADISFLSDRLQGTFDWFDRVTTDMIGPAEAQPGVLGAALPQANNSTLKTKGWELSVRWNHQVNERFSYFANATLYDSRMFVTKYLNPTGLLSTWYNGKEQGEIWGYTAYDLFRTNAEAESYAANADLDRIWGGAWRAGDLKYEDLNGDGAVNNGANTLADHGDYRIIGNSTPRYQFGLSAGATFGGFDFSILLKGTAKRDLFFGADENVFWGFVQNATQSSPFINHLDYFRGEEGDVYTGLNEGVTNINTDAYWPRPYLNAEGAKNKAPSTRYLQSGAYLRIQNVQFGYHLPSRIASKLHLQTVRMYLSGENLFTFTNLSPAIDPVALDGNWGAGKTYGADRMLSFGLTITY</sequence>
<evidence type="ECO:0000256" key="2">
    <source>
        <dbReference type="ARBA" id="ARBA00022448"/>
    </source>
</evidence>
<evidence type="ECO:0000259" key="13">
    <source>
        <dbReference type="SMART" id="SM00965"/>
    </source>
</evidence>
<dbReference type="InterPro" id="IPR000531">
    <property type="entry name" value="Beta-barrel_TonB"/>
</dbReference>
<keyword evidence="12" id="KW-1133">Transmembrane helix</keyword>
<dbReference type="InterPro" id="IPR037066">
    <property type="entry name" value="Plug_dom_sf"/>
</dbReference>
<dbReference type="SUPFAM" id="SSF56935">
    <property type="entry name" value="Porins"/>
    <property type="match status" value="1"/>
</dbReference>
<feature type="transmembrane region" description="Helical" evidence="12">
    <location>
        <begin position="30"/>
        <end position="48"/>
    </location>
</feature>
<evidence type="ECO:0000256" key="10">
    <source>
        <dbReference type="PROSITE-ProRule" id="PRU01360"/>
    </source>
</evidence>
<name>A0A1I3F3V3_9SPHI</name>
<dbReference type="Pfam" id="PF07715">
    <property type="entry name" value="Plug"/>
    <property type="match status" value="1"/>
</dbReference>
<protein>
    <submittedName>
        <fullName evidence="14">TonB-linked outer membrane protein, SusC/RagA family</fullName>
    </submittedName>
</protein>
<dbReference type="Gene3D" id="2.170.130.10">
    <property type="entry name" value="TonB-dependent receptor, plug domain"/>
    <property type="match status" value="1"/>
</dbReference>
<keyword evidence="15" id="KW-1185">Reference proteome</keyword>
<evidence type="ECO:0000256" key="4">
    <source>
        <dbReference type="ARBA" id="ARBA00022496"/>
    </source>
</evidence>
<evidence type="ECO:0000256" key="11">
    <source>
        <dbReference type="RuleBase" id="RU003357"/>
    </source>
</evidence>
<comment type="similarity">
    <text evidence="10 11">Belongs to the TonB-dependent receptor family.</text>
</comment>
<accession>A0A1I3F3V3</accession>
<dbReference type="InterPro" id="IPR039426">
    <property type="entry name" value="TonB-dep_rcpt-like"/>
</dbReference>
<keyword evidence="4" id="KW-0406">Ion transport</keyword>
<evidence type="ECO:0000256" key="3">
    <source>
        <dbReference type="ARBA" id="ARBA00022452"/>
    </source>
</evidence>
<dbReference type="Pfam" id="PF07660">
    <property type="entry name" value="STN"/>
    <property type="match status" value="1"/>
</dbReference>
<keyword evidence="2 10" id="KW-0813">Transport</keyword>
<gene>
    <name evidence="14" type="ORF">SAMN05444682_102140</name>
</gene>